<dbReference type="Proteomes" id="UP000828251">
    <property type="component" value="Unassembled WGS sequence"/>
</dbReference>
<dbReference type="OrthoDB" id="10358885at2759"/>
<gene>
    <name evidence="2" type="ORF">J1N35_020884</name>
</gene>
<feature type="region of interest" description="Disordered" evidence="1">
    <location>
        <begin position="1"/>
        <end position="22"/>
    </location>
</feature>
<reference evidence="2 3" key="1">
    <citation type="journal article" date="2021" name="Plant Biotechnol. J.">
        <title>Multi-omics assisted identification of the key and species-specific regulatory components of drought-tolerant mechanisms in Gossypium stocksii.</title>
        <authorList>
            <person name="Yu D."/>
            <person name="Ke L."/>
            <person name="Zhang D."/>
            <person name="Wu Y."/>
            <person name="Sun Y."/>
            <person name="Mei J."/>
            <person name="Sun J."/>
            <person name="Sun Y."/>
        </authorList>
    </citation>
    <scope>NUCLEOTIDE SEQUENCE [LARGE SCALE GENOMIC DNA]</scope>
    <source>
        <strain evidence="3">cv. E1</strain>
        <tissue evidence="2">Leaf</tissue>
    </source>
</reference>
<accession>A0A9D3VD89</accession>
<keyword evidence="3" id="KW-1185">Reference proteome</keyword>
<sequence>MGDQVVVDEQPDQSSSSGSNATRLISSTVKSLGNKMSKLSDLYELACLESVQDIIQRHKVDCSNVATRSLEVATQQT</sequence>
<dbReference type="EMBL" id="JAIQCV010000007">
    <property type="protein sequence ID" value="KAH1081123.1"/>
    <property type="molecule type" value="Genomic_DNA"/>
</dbReference>
<name>A0A9D3VD89_9ROSI</name>
<evidence type="ECO:0000313" key="3">
    <source>
        <dbReference type="Proteomes" id="UP000828251"/>
    </source>
</evidence>
<protein>
    <submittedName>
        <fullName evidence="2">Uncharacterized protein</fullName>
    </submittedName>
</protein>
<organism evidence="2 3">
    <name type="scientific">Gossypium stocksii</name>
    <dbReference type="NCBI Taxonomy" id="47602"/>
    <lineage>
        <taxon>Eukaryota</taxon>
        <taxon>Viridiplantae</taxon>
        <taxon>Streptophyta</taxon>
        <taxon>Embryophyta</taxon>
        <taxon>Tracheophyta</taxon>
        <taxon>Spermatophyta</taxon>
        <taxon>Magnoliopsida</taxon>
        <taxon>eudicotyledons</taxon>
        <taxon>Gunneridae</taxon>
        <taxon>Pentapetalae</taxon>
        <taxon>rosids</taxon>
        <taxon>malvids</taxon>
        <taxon>Malvales</taxon>
        <taxon>Malvaceae</taxon>
        <taxon>Malvoideae</taxon>
        <taxon>Gossypium</taxon>
    </lineage>
</organism>
<feature type="compositionally biased region" description="Polar residues" evidence="1">
    <location>
        <begin position="12"/>
        <end position="22"/>
    </location>
</feature>
<comment type="caution">
    <text evidence="2">The sequence shown here is derived from an EMBL/GenBank/DDBJ whole genome shotgun (WGS) entry which is preliminary data.</text>
</comment>
<evidence type="ECO:0000256" key="1">
    <source>
        <dbReference type="SAM" id="MobiDB-lite"/>
    </source>
</evidence>
<evidence type="ECO:0000313" key="2">
    <source>
        <dbReference type="EMBL" id="KAH1081123.1"/>
    </source>
</evidence>
<dbReference type="AlphaFoldDB" id="A0A9D3VD89"/>
<proteinExistence type="predicted"/>